<proteinExistence type="predicted"/>
<dbReference type="InterPro" id="IPR050194">
    <property type="entry name" value="Glycosyltransferase_grp1"/>
</dbReference>
<dbReference type="Pfam" id="PF13692">
    <property type="entry name" value="Glyco_trans_1_4"/>
    <property type="match status" value="1"/>
</dbReference>
<dbReference type="RefSeq" id="WP_123210951.1">
    <property type="nucleotide sequence ID" value="NZ_RJVO01000002.1"/>
</dbReference>
<reference evidence="1 2" key="1">
    <citation type="submission" date="2018-10" db="EMBL/GenBank/DDBJ databases">
        <authorList>
            <person name="Chen W.-M."/>
        </authorList>
    </citation>
    <scope>NUCLEOTIDE SEQUENCE [LARGE SCALE GENOMIC DNA]</scope>
    <source>
        <strain evidence="1 2">THS-13</strain>
    </source>
</reference>
<keyword evidence="2" id="KW-1185">Reference proteome</keyword>
<keyword evidence="1" id="KW-0808">Transferase</keyword>
<dbReference type="EMBL" id="RJVO01000002">
    <property type="protein sequence ID" value="ROH91907.1"/>
    <property type="molecule type" value="Genomic_DNA"/>
</dbReference>
<organism evidence="1 2">
    <name type="scientific">Stagnimonas aquatica</name>
    <dbReference type="NCBI Taxonomy" id="2689987"/>
    <lineage>
        <taxon>Bacteria</taxon>
        <taxon>Pseudomonadati</taxon>
        <taxon>Pseudomonadota</taxon>
        <taxon>Gammaproteobacteria</taxon>
        <taxon>Nevskiales</taxon>
        <taxon>Nevskiaceae</taxon>
        <taxon>Stagnimonas</taxon>
    </lineage>
</organism>
<dbReference type="PANTHER" id="PTHR45947:SF3">
    <property type="entry name" value="SULFOQUINOVOSYL TRANSFERASE SQD2"/>
    <property type="match status" value="1"/>
</dbReference>
<evidence type="ECO:0000313" key="1">
    <source>
        <dbReference type="EMBL" id="ROH91907.1"/>
    </source>
</evidence>
<accession>A0A3N0VGK6</accession>
<sequence>MRITLFARQLAPYTISFLQALAARGHRLELIYEPASGQAPFRAFDLSCCERAVADGDRSYRRAWLRRGPEALPDAAYIAGWTEPLERAAGRLLRRHGRPVVCGIDNPWTGSWRQQLGRLVAPFRLWPMARAAWVAGAPQAEFARRLGYRWVETGLYCADLEAYRCELPLRQRPRALLFTGRLVADKGVDLLVEAYRAYRRQVESPMELLVAGTGPLAALTEGVDGLHALGFVQPDQLPAWMARCQALVLPSRDEHWGVVIHEAAAAGLPVLASEACRAATAFVRDGDSGYLYPPNVPALTESLLRFHRLDDPARENMSRQSKDLALTWSPRQQAEAFEKLLQRMTRG</sequence>
<dbReference type="Gene3D" id="3.40.50.2000">
    <property type="entry name" value="Glycogen Phosphorylase B"/>
    <property type="match status" value="2"/>
</dbReference>
<gene>
    <name evidence="1" type="ORF">ED208_05920</name>
</gene>
<evidence type="ECO:0000313" key="2">
    <source>
        <dbReference type="Proteomes" id="UP000282106"/>
    </source>
</evidence>
<dbReference type="CDD" id="cd03801">
    <property type="entry name" value="GT4_PimA-like"/>
    <property type="match status" value="1"/>
</dbReference>
<dbReference type="SUPFAM" id="SSF53756">
    <property type="entry name" value="UDP-Glycosyltransferase/glycogen phosphorylase"/>
    <property type="match status" value="1"/>
</dbReference>
<dbReference type="GO" id="GO:0016757">
    <property type="term" value="F:glycosyltransferase activity"/>
    <property type="evidence" value="ECO:0007669"/>
    <property type="project" value="InterPro"/>
</dbReference>
<protein>
    <submittedName>
        <fullName evidence="1">Glycosyltransferase</fullName>
    </submittedName>
</protein>
<dbReference type="PANTHER" id="PTHR45947">
    <property type="entry name" value="SULFOQUINOVOSYL TRANSFERASE SQD2"/>
    <property type="match status" value="1"/>
</dbReference>
<comment type="caution">
    <text evidence="1">The sequence shown here is derived from an EMBL/GenBank/DDBJ whole genome shotgun (WGS) entry which is preliminary data.</text>
</comment>
<dbReference type="InParanoid" id="A0A3N0VGK6"/>
<dbReference type="AlphaFoldDB" id="A0A3N0VGK6"/>
<name>A0A3N0VGK6_9GAMM</name>
<dbReference type="Proteomes" id="UP000282106">
    <property type="component" value="Unassembled WGS sequence"/>
</dbReference>